<sequence>MCLIIPAHSQQIDIWLLALLVAIPSVFRNGSSVFGSSMNLFAIELEFHPTLVPIALTSGATATHRKDASFCPNVVKPPQLSPRKVGPDMRCLDFHPGYGIFSQMTPRVLGKRSKHALIGGLMTVHVGGCKDHIMFRSAARRTLEDEVRQTAGKEKWSDSLVTLDPVLHEKRSTVETLGRKRKIY</sequence>
<feature type="chain" id="PRO_5042056215" evidence="1">
    <location>
        <begin position="29"/>
        <end position="184"/>
    </location>
</feature>
<organism evidence="2 3">
    <name type="scientific">Lactarius akahatsu</name>
    <dbReference type="NCBI Taxonomy" id="416441"/>
    <lineage>
        <taxon>Eukaryota</taxon>
        <taxon>Fungi</taxon>
        <taxon>Dikarya</taxon>
        <taxon>Basidiomycota</taxon>
        <taxon>Agaricomycotina</taxon>
        <taxon>Agaricomycetes</taxon>
        <taxon>Russulales</taxon>
        <taxon>Russulaceae</taxon>
        <taxon>Lactarius</taxon>
    </lineage>
</organism>
<dbReference type="AlphaFoldDB" id="A0AAD4LF08"/>
<evidence type="ECO:0000313" key="3">
    <source>
        <dbReference type="Proteomes" id="UP001201163"/>
    </source>
</evidence>
<dbReference type="Proteomes" id="UP001201163">
    <property type="component" value="Unassembled WGS sequence"/>
</dbReference>
<keyword evidence="1" id="KW-0732">Signal</keyword>
<accession>A0AAD4LF08</accession>
<feature type="signal peptide" evidence="1">
    <location>
        <begin position="1"/>
        <end position="28"/>
    </location>
</feature>
<keyword evidence="3" id="KW-1185">Reference proteome</keyword>
<evidence type="ECO:0000313" key="2">
    <source>
        <dbReference type="EMBL" id="KAH8989110.1"/>
    </source>
</evidence>
<reference evidence="2" key="1">
    <citation type="submission" date="2022-01" db="EMBL/GenBank/DDBJ databases">
        <title>Comparative genomics reveals a dynamic genome evolution in the ectomycorrhizal milk-cap (Lactarius) mushrooms.</title>
        <authorList>
            <consortium name="DOE Joint Genome Institute"/>
            <person name="Lebreton A."/>
            <person name="Tang N."/>
            <person name="Kuo A."/>
            <person name="LaButti K."/>
            <person name="Drula E."/>
            <person name="Barry K."/>
            <person name="Clum A."/>
            <person name="Lipzen A."/>
            <person name="Mousain D."/>
            <person name="Ng V."/>
            <person name="Wang R."/>
            <person name="Wang X."/>
            <person name="Dai Y."/>
            <person name="Henrissat B."/>
            <person name="Grigoriev I.V."/>
            <person name="Guerin-Laguette A."/>
            <person name="Yu F."/>
            <person name="Martin F.M."/>
        </authorList>
    </citation>
    <scope>NUCLEOTIDE SEQUENCE</scope>
    <source>
        <strain evidence="2">QP</strain>
    </source>
</reference>
<dbReference type="EMBL" id="JAKELL010000039">
    <property type="protein sequence ID" value="KAH8989110.1"/>
    <property type="molecule type" value="Genomic_DNA"/>
</dbReference>
<gene>
    <name evidence="2" type="ORF">EDB92DRAFT_1817267</name>
</gene>
<evidence type="ECO:0000256" key="1">
    <source>
        <dbReference type="SAM" id="SignalP"/>
    </source>
</evidence>
<protein>
    <submittedName>
        <fullName evidence="2">Uncharacterized protein</fullName>
    </submittedName>
</protein>
<comment type="caution">
    <text evidence="2">The sequence shown here is derived from an EMBL/GenBank/DDBJ whole genome shotgun (WGS) entry which is preliminary data.</text>
</comment>
<name>A0AAD4LF08_9AGAM</name>
<proteinExistence type="predicted"/>